<evidence type="ECO:0000259" key="3">
    <source>
        <dbReference type="SMART" id="SM00458"/>
    </source>
</evidence>
<protein>
    <submittedName>
        <fullName evidence="4">RICIN domain-containing protein</fullName>
    </submittedName>
</protein>
<proteinExistence type="predicted"/>
<keyword evidence="2" id="KW-0732">Signal</keyword>
<dbReference type="PROSITE" id="PS50231">
    <property type="entry name" value="RICIN_B_LECTIN"/>
    <property type="match status" value="2"/>
</dbReference>
<dbReference type="PANTHER" id="PTHR35333:SF4">
    <property type="entry name" value="SLR0121 PROTEIN"/>
    <property type="match status" value="1"/>
</dbReference>
<feature type="domain" description="Ricin B lectin" evidence="3">
    <location>
        <begin position="153"/>
        <end position="290"/>
    </location>
</feature>
<dbReference type="Pfam" id="PF14200">
    <property type="entry name" value="RicinB_lectin_2"/>
    <property type="match status" value="4"/>
</dbReference>
<dbReference type="InterPro" id="IPR035992">
    <property type="entry name" value="Ricin_B-like_lectins"/>
</dbReference>
<dbReference type="InterPro" id="IPR000871">
    <property type="entry name" value="Beta-lactam_class-A"/>
</dbReference>
<reference evidence="4" key="1">
    <citation type="submission" date="2020-10" db="EMBL/GenBank/DDBJ databases">
        <authorList>
            <person name="Gilroy R."/>
        </authorList>
    </citation>
    <scope>NUCLEOTIDE SEQUENCE</scope>
    <source>
        <strain evidence="4">ChiGjej1B1-2707</strain>
    </source>
</reference>
<dbReference type="AlphaFoldDB" id="A0A9D1A152"/>
<dbReference type="InterPro" id="IPR012338">
    <property type="entry name" value="Beta-lactam/transpept-like"/>
</dbReference>
<dbReference type="SUPFAM" id="SSF50370">
    <property type="entry name" value="Ricin B-like lectins"/>
    <property type="match status" value="3"/>
</dbReference>
<dbReference type="GO" id="GO:0008800">
    <property type="term" value="F:beta-lactamase activity"/>
    <property type="evidence" value="ECO:0007669"/>
    <property type="project" value="InterPro"/>
</dbReference>
<comment type="caution">
    <text evidence="4">The sequence shown here is derived from an EMBL/GenBank/DDBJ whole genome shotgun (WGS) entry which is preliminary data.</text>
</comment>
<reference evidence="4" key="2">
    <citation type="journal article" date="2021" name="PeerJ">
        <title>Extensive microbial diversity within the chicken gut microbiome revealed by metagenomics and culture.</title>
        <authorList>
            <person name="Gilroy R."/>
            <person name="Ravi A."/>
            <person name="Getino M."/>
            <person name="Pursley I."/>
            <person name="Horton D.L."/>
            <person name="Alikhan N.F."/>
            <person name="Baker D."/>
            <person name="Gharbi K."/>
            <person name="Hall N."/>
            <person name="Watson M."/>
            <person name="Adriaenssens E.M."/>
            <person name="Foster-Nyarko E."/>
            <person name="Jarju S."/>
            <person name="Secka A."/>
            <person name="Antonio M."/>
            <person name="Oren A."/>
            <person name="Chaudhuri R.R."/>
            <person name="La Ragione R."/>
            <person name="Hildebrand F."/>
            <person name="Pallen M.J."/>
        </authorList>
    </citation>
    <scope>NUCLEOTIDE SEQUENCE</scope>
    <source>
        <strain evidence="4">ChiGjej1B1-2707</strain>
    </source>
</reference>
<name>A0A9D1A152_9ACTN</name>
<feature type="signal peptide" evidence="2">
    <location>
        <begin position="1"/>
        <end position="26"/>
    </location>
</feature>
<organism evidence="4 5">
    <name type="scientific">Candidatus Aveggerthella stercoripullorum</name>
    <dbReference type="NCBI Taxonomy" id="2840688"/>
    <lineage>
        <taxon>Bacteria</taxon>
        <taxon>Bacillati</taxon>
        <taxon>Actinomycetota</taxon>
        <taxon>Coriobacteriia</taxon>
        <taxon>Eggerthellales</taxon>
        <taxon>Eggerthellaceae</taxon>
        <taxon>Eggerthellaceae incertae sedis</taxon>
        <taxon>Candidatus Aveggerthella</taxon>
    </lineage>
</organism>
<dbReference type="SMART" id="SM00458">
    <property type="entry name" value="RICIN"/>
    <property type="match status" value="2"/>
</dbReference>
<dbReference type="GO" id="GO:0030655">
    <property type="term" value="P:beta-lactam antibiotic catabolic process"/>
    <property type="evidence" value="ECO:0007669"/>
    <property type="project" value="InterPro"/>
</dbReference>
<dbReference type="InterPro" id="IPR000772">
    <property type="entry name" value="Ricin_B_lectin"/>
</dbReference>
<feature type="compositionally biased region" description="Basic and acidic residues" evidence="1">
    <location>
        <begin position="114"/>
        <end position="124"/>
    </location>
</feature>
<evidence type="ECO:0000256" key="2">
    <source>
        <dbReference type="SAM" id="SignalP"/>
    </source>
</evidence>
<sequence>MKARAFGRFVLSCVLACGLCPAAAWGAGMDDGAAETVGGDAAVTKTAVRGGEQGVEGFGDRMSGDTDDSSSRAEASAEGDGVGQSSEGDVPASEIPESPEAASRPDDGSGAVRDVARADDKGADSVEGADDADGEDPEAEGGEEEAEPVLPDGAYFVRSAADPSFVLDVADASVVSGADVRLWSANESNAQRFWVSSEDGVYRLQAMCSGKALAVEEGGLENGADVQQWLLEEASVEQTWEASENDDGTFTLVSCANDLALDVADGLAFEGADVRTWEQNGTVAQRFVFEPAEAFRDGVYTIPSTIDMGMVVDVPDLSRDAGVSAHLWERNDGFAQKFVIEATGEGDFSLSPICSGLLLTDIGGQVVQAEDTGDASRWWIIPGVYGVSFLNVATGLALDVSGGVAENARPVGTYAINGTRAQGFFGMPVEAVSPGTYRVTCVSDGRALDVSGASFAQGTNVQAWVDNGTGAQRWRVKSAGEGIITLQCARSNMALDVVDYGTAPGTNVQVWLPTGTTAQQFVPIPTGDGYFYLQSVCNGLYLDVANGGGWDGANVQVWTPNETAAQKFSFTLASYERTMDEVRAGINAAGSSWGIAGFGGYTPSAQVAGQLQAAVDYVRAWGNDVGFVMVDVQTGQGVSCNADGSFYAASTIKGPYVASVCSYYPWAATDWAYTMESTIRWSSNEGYSSLRYTFGPQPLWQWCAWSGVSADIASLQYPWYSSRDLVKLWTTNYEYFTGNPNGGWVGSWYSSALNSPLYYQLGGLYSVQSKAGWIAEGGLSASNDAGIVWANNGPYLVAILSSFPSNTARLSDLVWALEAAHNEMVATY</sequence>
<dbReference type="PANTHER" id="PTHR35333">
    <property type="entry name" value="BETA-LACTAMASE"/>
    <property type="match status" value="1"/>
</dbReference>
<dbReference type="Gene3D" id="3.40.710.10">
    <property type="entry name" value="DD-peptidase/beta-lactamase superfamily"/>
    <property type="match status" value="1"/>
</dbReference>
<dbReference type="CDD" id="cd00161">
    <property type="entry name" value="beta-trefoil_Ricin-like"/>
    <property type="match status" value="3"/>
</dbReference>
<evidence type="ECO:0000256" key="1">
    <source>
        <dbReference type="SAM" id="MobiDB-lite"/>
    </source>
</evidence>
<dbReference type="Proteomes" id="UP000824261">
    <property type="component" value="Unassembled WGS sequence"/>
</dbReference>
<feature type="compositionally biased region" description="Acidic residues" evidence="1">
    <location>
        <begin position="127"/>
        <end position="147"/>
    </location>
</feature>
<dbReference type="GO" id="GO:0046677">
    <property type="term" value="P:response to antibiotic"/>
    <property type="evidence" value="ECO:0007669"/>
    <property type="project" value="InterPro"/>
</dbReference>
<dbReference type="EMBL" id="DVGB01000085">
    <property type="protein sequence ID" value="HIR01971.1"/>
    <property type="molecule type" value="Genomic_DNA"/>
</dbReference>
<evidence type="ECO:0000313" key="4">
    <source>
        <dbReference type="EMBL" id="HIR01971.1"/>
    </source>
</evidence>
<dbReference type="Gene3D" id="2.80.10.50">
    <property type="match status" value="6"/>
</dbReference>
<dbReference type="SUPFAM" id="SSF56601">
    <property type="entry name" value="beta-lactamase/transpeptidase-like"/>
    <property type="match status" value="1"/>
</dbReference>
<feature type="domain" description="Ricin B lectin" evidence="3">
    <location>
        <begin position="435"/>
        <end position="571"/>
    </location>
</feature>
<accession>A0A9D1A152</accession>
<evidence type="ECO:0000313" key="5">
    <source>
        <dbReference type="Proteomes" id="UP000824261"/>
    </source>
</evidence>
<gene>
    <name evidence="4" type="ORF">IAA69_06895</name>
</gene>
<feature type="region of interest" description="Disordered" evidence="1">
    <location>
        <begin position="47"/>
        <end position="150"/>
    </location>
</feature>
<feature type="chain" id="PRO_5038867511" evidence="2">
    <location>
        <begin position="27"/>
        <end position="828"/>
    </location>
</feature>